<dbReference type="Pfam" id="PF13324">
    <property type="entry name" value="GCIP_N"/>
    <property type="match status" value="1"/>
</dbReference>
<evidence type="ECO:0000259" key="3">
    <source>
        <dbReference type="Pfam" id="PF13324"/>
    </source>
</evidence>
<protein>
    <recommendedName>
        <fullName evidence="3">Cyclin-D1-binding protein 1-like N-terminal domain-containing protein</fullName>
    </recommendedName>
</protein>
<gene>
    <name evidence="4" type="ORF">BO82DRAFT_350407</name>
</gene>
<dbReference type="Gene3D" id="1.20.1410.10">
    <property type="entry name" value="I/LWEQ domain"/>
    <property type="match status" value="1"/>
</dbReference>
<feature type="chain" id="PRO_5016259403" description="Cyclin-D1-binding protein 1-like N-terminal domain-containing protein" evidence="2">
    <location>
        <begin position="25"/>
        <end position="375"/>
    </location>
</feature>
<dbReference type="GO" id="GO:0005634">
    <property type="term" value="C:nucleus"/>
    <property type="evidence" value="ECO:0007669"/>
    <property type="project" value="TreeGrafter"/>
</dbReference>
<organism evidence="4 5">
    <name type="scientific">Aspergillus uvarum CBS 121591</name>
    <dbReference type="NCBI Taxonomy" id="1448315"/>
    <lineage>
        <taxon>Eukaryota</taxon>
        <taxon>Fungi</taxon>
        <taxon>Dikarya</taxon>
        <taxon>Ascomycota</taxon>
        <taxon>Pezizomycotina</taxon>
        <taxon>Eurotiomycetes</taxon>
        <taxon>Eurotiomycetidae</taxon>
        <taxon>Eurotiales</taxon>
        <taxon>Aspergillaceae</taxon>
        <taxon>Aspergillus</taxon>
        <taxon>Aspergillus subgen. Circumdati</taxon>
    </lineage>
</organism>
<dbReference type="EMBL" id="KZ821677">
    <property type="protein sequence ID" value="PYH86107.1"/>
    <property type="molecule type" value="Genomic_DNA"/>
</dbReference>
<dbReference type="VEuPathDB" id="FungiDB:BO82DRAFT_350407"/>
<dbReference type="PANTHER" id="PTHR15492">
    <property type="entry name" value="CYCLIN D1-BINDING PROTEIN 1"/>
    <property type="match status" value="1"/>
</dbReference>
<keyword evidence="2" id="KW-0732">Signal</keyword>
<evidence type="ECO:0000256" key="2">
    <source>
        <dbReference type="SAM" id="SignalP"/>
    </source>
</evidence>
<dbReference type="RefSeq" id="XP_025496307.1">
    <property type="nucleotide sequence ID" value="XM_025634146.1"/>
</dbReference>
<feature type="region of interest" description="Disordered" evidence="1">
    <location>
        <begin position="206"/>
        <end position="252"/>
    </location>
</feature>
<evidence type="ECO:0000313" key="4">
    <source>
        <dbReference type="EMBL" id="PYH86107.1"/>
    </source>
</evidence>
<feature type="compositionally biased region" description="Acidic residues" evidence="1">
    <location>
        <begin position="234"/>
        <end position="246"/>
    </location>
</feature>
<dbReference type="AlphaFoldDB" id="A0A319CTN6"/>
<dbReference type="InterPro" id="IPR026907">
    <property type="entry name" value="GCIP-like"/>
</dbReference>
<keyword evidence="5" id="KW-1185">Reference proteome</keyword>
<proteinExistence type="predicted"/>
<dbReference type="Proteomes" id="UP000248340">
    <property type="component" value="Unassembled WGS sequence"/>
</dbReference>
<feature type="compositionally biased region" description="Acidic residues" evidence="1">
    <location>
        <begin position="206"/>
        <end position="225"/>
    </location>
</feature>
<dbReference type="InterPro" id="IPR049317">
    <property type="entry name" value="GCIP-like_N"/>
</dbReference>
<dbReference type="OrthoDB" id="4088536at2759"/>
<evidence type="ECO:0000256" key="1">
    <source>
        <dbReference type="SAM" id="MobiDB-lite"/>
    </source>
</evidence>
<reference evidence="4 5" key="1">
    <citation type="submission" date="2016-12" db="EMBL/GenBank/DDBJ databases">
        <title>The genomes of Aspergillus section Nigri reveals drivers in fungal speciation.</title>
        <authorList>
            <consortium name="DOE Joint Genome Institute"/>
            <person name="Vesth T.C."/>
            <person name="Nybo J."/>
            <person name="Theobald S."/>
            <person name="Brandl J."/>
            <person name="Frisvad J.C."/>
            <person name="Nielsen K.F."/>
            <person name="Lyhne E.K."/>
            <person name="Kogle M.E."/>
            <person name="Kuo A."/>
            <person name="Riley R."/>
            <person name="Clum A."/>
            <person name="Nolan M."/>
            <person name="Lipzen A."/>
            <person name="Salamov A."/>
            <person name="Henrissat B."/>
            <person name="Wiebenga A."/>
            <person name="De Vries R.P."/>
            <person name="Grigoriev I.V."/>
            <person name="Mortensen U.H."/>
            <person name="Andersen M.R."/>
            <person name="Baker S.E."/>
        </authorList>
    </citation>
    <scope>NUCLEOTIDE SEQUENCE [LARGE SCALE GENOMIC DNA]</scope>
    <source>
        <strain evidence="4 5">CBS 121591</strain>
    </source>
</reference>
<evidence type="ECO:0000313" key="5">
    <source>
        <dbReference type="Proteomes" id="UP000248340"/>
    </source>
</evidence>
<feature type="signal peptide" evidence="2">
    <location>
        <begin position="1"/>
        <end position="24"/>
    </location>
</feature>
<accession>A0A319CTN6</accession>
<sequence>MAQKLHLTLTTTLTLLDQFQTAITTSNTSSPTPTTTTEATETITTKDALPLLSAASLSLKSQITKLSLVSITAPFTPTAAVPILSALNESVLPSLVTAALLITATDHTQTFQTEAHALTKLALTELSVLLHEVQSIATKSDDTTTKKKELAQHDKDAVTLAAARAWESCDALVDLAAKGVVGFVVRRVEQWRDLVRDAVGEIEEWDPDEEGDEFFDELLSDDGDDAEKKKGQGENDDEEDDDDEEESKALHAQKKSTLRVLKPIAQVYPAIVTHRLKRTADAVAEVRRLEALMENLQVIPELVDEIAGALYEADPDRSGRFLGQTKDRAVKALEVVKLPWQQGTTGEEKGDKFTTWVNTWLKVMDELSKSVFGSA</sequence>
<name>A0A319CTN6_9EURO</name>
<dbReference type="GeneID" id="37136887"/>
<feature type="domain" description="Cyclin-D1-binding protein 1-like N-terminal" evidence="3">
    <location>
        <begin position="55"/>
        <end position="207"/>
    </location>
</feature>
<dbReference type="PANTHER" id="PTHR15492:SF1">
    <property type="entry name" value="CYCLIN-D1-BINDING PROTEIN 1"/>
    <property type="match status" value="1"/>
</dbReference>
<dbReference type="STRING" id="1448315.A0A319CTN6"/>